<dbReference type="InterPro" id="IPR007251">
    <property type="entry name" value="Iron_permease_Fet4"/>
</dbReference>
<protein>
    <submittedName>
        <fullName evidence="2">Low affinity iron permease family protein</fullName>
    </submittedName>
</protein>
<gene>
    <name evidence="2" type="ORF">RFM52_28920</name>
</gene>
<dbReference type="RefSeq" id="WP_320298376.1">
    <property type="nucleotide sequence ID" value="NZ_JAVIIU010000016.1"/>
</dbReference>
<dbReference type="Pfam" id="PF04120">
    <property type="entry name" value="Iron_permease"/>
    <property type="match status" value="1"/>
</dbReference>
<accession>A0ABU4YR95</accession>
<dbReference type="Proteomes" id="UP001280156">
    <property type="component" value="Unassembled WGS sequence"/>
</dbReference>
<proteinExistence type="predicted"/>
<dbReference type="EMBL" id="JAVIIV010000028">
    <property type="protein sequence ID" value="MDX8489201.1"/>
    <property type="molecule type" value="Genomic_DNA"/>
</dbReference>
<keyword evidence="3" id="KW-1185">Reference proteome</keyword>
<name>A0ABU4YR95_9HYPH</name>
<comment type="caution">
    <text evidence="2">The sequence shown here is derived from an EMBL/GenBank/DDBJ whole genome shotgun (WGS) entry which is preliminary data.</text>
</comment>
<keyword evidence="1" id="KW-1133">Transmembrane helix</keyword>
<evidence type="ECO:0000256" key="1">
    <source>
        <dbReference type="SAM" id="Phobius"/>
    </source>
</evidence>
<feature type="transmembrane region" description="Helical" evidence="1">
    <location>
        <begin position="38"/>
        <end position="57"/>
    </location>
</feature>
<reference evidence="2 3" key="1">
    <citation type="submission" date="2023-08" db="EMBL/GenBank/DDBJ databases">
        <title>Implementing the SeqCode for naming new Mesorhizobium species isolated from Vachellia karroo root nodules.</title>
        <authorList>
            <person name="Van Lill M."/>
        </authorList>
    </citation>
    <scope>NUCLEOTIDE SEQUENCE [LARGE SCALE GENOMIC DNA]</scope>
    <source>
        <strain evidence="2 3">VK2B</strain>
    </source>
</reference>
<feature type="transmembrane region" description="Helical" evidence="1">
    <location>
        <begin position="12"/>
        <end position="32"/>
    </location>
</feature>
<organism evidence="2 3">
    <name type="scientific">Mesorhizobium humile</name>
    <dbReference type="NCBI Taxonomy" id="3072313"/>
    <lineage>
        <taxon>Bacteria</taxon>
        <taxon>Pseudomonadati</taxon>
        <taxon>Pseudomonadota</taxon>
        <taxon>Alphaproteobacteria</taxon>
        <taxon>Hyphomicrobiales</taxon>
        <taxon>Phyllobacteriaceae</taxon>
        <taxon>Mesorhizobium</taxon>
    </lineage>
</organism>
<keyword evidence="1" id="KW-0812">Transmembrane</keyword>
<sequence>MAAAVAHATGRPLAFGLCLGSVLLWGATGPVFDYSETWQLVINTGTTIVTFLMVFLIQNTQNRDGAAIQAKLDELIRSGHAKNDFIGIEHLTEAEVEAFRARCAAAKKRKAANT</sequence>
<keyword evidence="1" id="KW-0472">Membrane</keyword>
<evidence type="ECO:0000313" key="3">
    <source>
        <dbReference type="Proteomes" id="UP001280156"/>
    </source>
</evidence>
<evidence type="ECO:0000313" key="2">
    <source>
        <dbReference type="EMBL" id="MDX8489201.1"/>
    </source>
</evidence>